<dbReference type="InterPro" id="IPR004000">
    <property type="entry name" value="Actin"/>
</dbReference>
<name>A0AAW2TAD4_9LAMI</name>
<dbReference type="PANTHER" id="PTHR11937">
    <property type="entry name" value="ACTIN"/>
    <property type="match status" value="1"/>
</dbReference>
<dbReference type="InterPro" id="IPR043129">
    <property type="entry name" value="ATPase_NBD"/>
</dbReference>
<evidence type="ECO:0000256" key="5">
    <source>
        <dbReference type="SAM" id="Coils"/>
    </source>
</evidence>
<dbReference type="EMBL" id="JACGWN010000015">
    <property type="protein sequence ID" value="KAL0401340.1"/>
    <property type="molecule type" value="Genomic_DNA"/>
</dbReference>
<keyword evidence="4" id="KW-0539">Nucleus</keyword>
<feature type="coiled-coil region" evidence="5">
    <location>
        <begin position="281"/>
        <end position="345"/>
    </location>
</feature>
<evidence type="ECO:0000313" key="7">
    <source>
        <dbReference type="EMBL" id="KAL0401340.1"/>
    </source>
</evidence>
<comment type="subcellular location">
    <subcellularLocation>
        <location evidence="1">Nucleus</location>
    </subcellularLocation>
</comment>
<dbReference type="CDD" id="cd10211">
    <property type="entry name" value="ASKHA_NBD_Arp5"/>
    <property type="match status" value="1"/>
</dbReference>
<dbReference type="FunFam" id="3.90.640.10:FF:000034">
    <property type="entry name" value="Actin-related protein 5"/>
    <property type="match status" value="1"/>
</dbReference>
<dbReference type="SUPFAM" id="SSF53067">
    <property type="entry name" value="Actin-like ATPase domain"/>
    <property type="match status" value="2"/>
</dbReference>
<dbReference type="GO" id="GO:0030029">
    <property type="term" value="P:actin filament-based process"/>
    <property type="evidence" value="ECO:0007669"/>
    <property type="project" value="UniProtKB-ARBA"/>
</dbReference>
<gene>
    <name evidence="7" type="ORF">Slati_4163900</name>
</gene>
<feature type="compositionally biased region" description="Basic and acidic residues" evidence="6">
    <location>
        <begin position="398"/>
        <end position="418"/>
    </location>
</feature>
<dbReference type="GO" id="GO:0005634">
    <property type="term" value="C:nucleus"/>
    <property type="evidence" value="ECO:0007669"/>
    <property type="project" value="UniProtKB-SubCell"/>
</dbReference>
<proteinExistence type="inferred from homology"/>
<dbReference type="Gene3D" id="3.30.420.40">
    <property type="match status" value="2"/>
</dbReference>
<feature type="compositionally biased region" description="Polar residues" evidence="6">
    <location>
        <begin position="448"/>
        <end position="458"/>
    </location>
</feature>
<feature type="region of interest" description="Disordered" evidence="6">
    <location>
        <begin position="391"/>
        <end position="418"/>
    </location>
</feature>
<dbReference type="FunFam" id="3.30.420.40:FF:000058">
    <property type="entry name" value="Putative actin-related protein 5"/>
    <property type="match status" value="1"/>
</dbReference>
<evidence type="ECO:0000256" key="2">
    <source>
        <dbReference type="ARBA" id="ARBA00006021"/>
    </source>
</evidence>
<reference evidence="7" key="2">
    <citation type="journal article" date="2024" name="Plant">
        <title>Genomic evolution and insights into agronomic trait innovations of Sesamum species.</title>
        <authorList>
            <person name="Miao H."/>
            <person name="Wang L."/>
            <person name="Qu L."/>
            <person name="Liu H."/>
            <person name="Sun Y."/>
            <person name="Le M."/>
            <person name="Wang Q."/>
            <person name="Wei S."/>
            <person name="Zheng Y."/>
            <person name="Lin W."/>
            <person name="Duan Y."/>
            <person name="Cao H."/>
            <person name="Xiong S."/>
            <person name="Wang X."/>
            <person name="Wei L."/>
            <person name="Li C."/>
            <person name="Ma Q."/>
            <person name="Ju M."/>
            <person name="Zhao R."/>
            <person name="Li G."/>
            <person name="Mu C."/>
            <person name="Tian Q."/>
            <person name="Mei H."/>
            <person name="Zhang T."/>
            <person name="Gao T."/>
            <person name="Zhang H."/>
        </authorList>
    </citation>
    <scope>NUCLEOTIDE SEQUENCE</scope>
    <source>
        <strain evidence="7">KEN1</strain>
    </source>
</reference>
<comment type="caution">
    <text evidence="7">The sequence shown here is derived from an EMBL/GenBank/DDBJ whole genome shotgun (WGS) entry which is preliminary data.</text>
</comment>
<evidence type="ECO:0000256" key="4">
    <source>
        <dbReference type="ARBA" id="ARBA00023242"/>
    </source>
</evidence>
<dbReference type="AlphaFoldDB" id="A0AAW2TAD4"/>
<dbReference type="Pfam" id="PF00022">
    <property type="entry name" value="Actin"/>
    <property type="match status" value="2"/>
</dbReference>
<evidence type="ECO:0000256" key="3">
    <source>
        <dbReference type="ARBA" id="ARBA00021612"/>
    </source>
</evidence>
<evidence type="ECO:0000256" key="1">
    <source>
        <dbReference type="ARBA" id="ARBA00004123"/>
    </source>
</evidence>
<evidence type="ECO:0000256" key="6">
    <source>
        <dbReference type="SAM" id="MobiDB-lite"/>
    </source>
</evidence>
<keyword evidence="5" id="KW-0175">Coiled coil</keyword>
<comment type="similarity">
    <text evidence="2">Belongs to the actin family. ARP5 subfamily.</text>
</comment>
<dbReference type="FunFam" id="3.30.420.40:FF:000048">
    <property type="entry name" value="ARP5 actin-related protein 5 homolog"/>
    <property type="match status" value="1"/>
</dbReference>
<feature type="region of interest" description="Disordered" evidence="6">
    <location>
        <begin position="434"/>
        <end position="470"/>
    </location>
</feature>
<feature type="non-terminal residue" evidence="7">
    <location>
        <position position="1"/>
    </location>
</feature>
<accession>A0AAW2TAD4</accession>
<reference evidence="7" key="1">
    <citation type="submission" date="2020-06" db="EMBL/GenBank/DDBJ databases">
        <authorList>
            <person name="Li T."/>
            <person name="Hu X."/>
            <person name="Zhang T."/>
            <person name="Song X."/>
            <person name="Zhang H."/>
            <person name="Dai N."/>
            <person name="Sheng W."/>
            <person name="Hou X."/>
            <person name="Wei L."/>
        </authorList>
    </citation>
    <scope>NUCLEOTIDE SEQUENCE</scope>
    <source>
        <strain evidence="7">KEN1</strain>
        <tissue evidence="7">Leaf</tissue>
    </source>
</reference>
<dbReference type="SMART" id="SM00268">
    <property type="entry name" value="ACTIN"/>
    <property type="match status" value="1"/>
</dbReference>
<sequence length="727" mass="82685">WAGENDPRVIFRNIIQRPRHKITGETITVVGDHNPALLKYFDCTRSGPRSAFDSNVVYQFEIMEYILDFGFDRLGADQSQINHPVLITECACNPVQSRSKMAELLFESYGVPSVAFGVDAAFGYKYNQQLGICSNDGLAICSGFNTSHVIPGQISNYVTVQGLNVLNGEPVYDACCRTNVGGYHVTDYLKQLLSLKYPHHMSKLTWEKVEDLKMEHCYIAPDYAAEVRLFQKGDKKAEEKTRCWQLPWTPSPMEEAPSEEEIARKAALKEKQGQRLREMAEAKRSNRINDLENEIRDLEMVLQRLRHATENDIPLILAKTVYISKHDVESALAKATQSLRKAKGEPVESVEKMDPSSTEKYNLINVPDEMLTPEQVKQKRKQLFIKSTSEARQLKKQKQVEEELERERQRKLEEERRLENPERYLEELRAKHRDLSEKVEQRKKLKTNGGQTNGNHNASGGVGRGERLNPSQRERMRLLTTAAFDRGKGEDTFGARDEDWQLYKLMSKDNDDDDDDKPDPHEAELARISSRLQEIDPTFIFKSESGSSSAEPPRFRPLTKEDFQIILGVERFRCPEVLFNPNLIGIDQAGLDEMAGISIRRLPLKGRGLEENITSSILLIGGSCLFPGMSERLEAGIRMIRPCGTPIKIYKASDPILDAWRGASTYAAAMQFPQQTFSRMDYYEKGEDWLRSYQLRASIDETVDATAAGFEHIVNPSVAFLLLALHI</sequence>
<protein>
    <recommendedName>
        <fullName evidence="3">Actin-related protein 5</fullName>
    </recommendedName>
</protein>
<dbReference type="Gene3D" id="3.90.640.10">
    <property type="entry name" value="Actin, Chain A, domain 4"/>
    <property type="match status" value="1"/>
</dbReference>
<organism evidence="7">
    <name type="scientific">Sesamum latifolium</name>
    <dbReference type="NCBI Taxonomy" id="2727402"/>
    <lineage>
        <taxon>Eukaryota</taxon>
        <taxon>Viridiplantae</taxon>
        <taxon>Streptophyta</taxon>
        <taxon>Embryophyta</taxon>
        <taxon>Tracheophyta</taxon>
        <taxon>Spermatophyta</taxon>
        <taxon>Magnoliopsida</taxon>
        <taxon>eudicotyledons</taxon>
        <taxon>Gunneridae</taxon>
        <taxon>Pentapetalae</taxon>
        <taxon>asterids</taxon>
        <taxon>lamiids</taxon>
        <taxon>Lamiales</taxon>
        <taxon>Pedaliaceae</taxon>
        <taxon>Sesamum</taxon>
    </lineage>
</organism>